<evidence type="ECO:0000256" key="2">
    <source>
        <dbReference type="ARBA" id="ARBA00023002"/>
    </source>
</evidence>
<dbReference type="Pfam" id="PF13561">
    <property type="entry name" value="adh_short_C2"/>
    <property type="match status" value="1"/>
</dbReference>
<accession>A0A2M9HLE4</accession>
<comment type="caution">
    <text evidence="3">The sequence shown here is derived from an EMBL/GenBank/DDBJ whole genome shotgun (WGS) entry which is preliminary data.</text>
</comment>
<comment type="similarity">
    <text evidence="1">Belongs to the short-chain dehydrogenases/reductases (SDR) family.</text>
</comment>
<dbReference type="CDD" id="cd05233">
    <property type="entry name" value="SDR_c"/>
    <property type="match status" value="1"/>
</dbReference>
<dbReference type="AlphaFoldDB" id="A0A2M9HLE4"/>
<keyword evidence="4" id="KW-1185">Reference proteome</keyword>
<evidence type="ECO:0000313" key="3">
    <source>
        <dbReference type="EMBL" id="PJM77623.1"/>
    </source>
</evidence>
<protein>
    <submittedName>
        <fullName evidence="3">Short-chain dehydrogenase</fullName>
    </submittedName>
</protein>
<dbReference type="InterPro" id="IPR051122">
    <property type="entry name" value="SDR_DHRS6-like"/>
</dbReference>
<evidence type="ECO:0000313" key="4">
    <source>
        <dbReference type="Proteomes" id="UP000229239"/>
    </source>
</evidence>
<dbReference type="Proteomes" id="UP000229239">
    <property type="component" value="Unassembled WGS sequence"/>
</dbReference>
<sequence>MAALSGKRVLIIGGTSGFGLEIAKKALSEGADVTAIGRSPEHIESTKSVLEAIVATASNNASVNARAEVVALDATDPQQLTKFVEAIAPFDHVVSMMGGAMGGGFLDNTDDAIRAAVDGKYLTALRIARVVLPHISAGGSLTLTAGAGGRPYNASGAVLGNQALETLVQGLAIESAPRVRVNAVAPWWTPTGLWRSMTPEQLEAQTEQMAAANPLKRLGTIGEVADTYLFLMRNGFMNAETIHVDGGVSAL</sequence>
<dbReference type="PANTHER" id="PTHR43477:SF1">
    <property type="entry name" value="DIHYDROANTICAPSIN 7-DEHYDROGENASE"/>
    <property type="match status" value="1"/>
</dbReference>
<dbReference type="OrthoDB" id="9803333at2"/>
<dbReference type="Gene3D" id="3.40.50.720">
    <property type="entry name" value="NAD(P)-binding Rossmann-like Domain"/>
    <property type="match status" value="1"/>
</dbReference>
<dbReference type="PRINTS" id="PR00081">
    <property type="entry name" value="GDHRDH"/>
</dbReference>
<keyword evidence="2" id="KW-0560">Oxidoreductase</keyword>
<dbReference type="SUPFAM" id="SSF51735">
    <property type="entry name" value="NAD(P)-binding Rossmann-fold domains"/>
    <property type="match status" value="1"/>
</dbReference>
<name>A0A2M9HLE4_9BIFI</name>
<proteinExistence type="inferred from homology"/>
<dbReference type="RefSeq" id="WP_100493232.1">
    <property type="nucleotide sequence ID" value="NZ_PEBJ01000001.1"/>
</dbReference>
<reference evidence="4" key="1">
    <citation type="submission" date="2017-10" db="EMBL/GenBank/DDBJ databases">
        <title>Draft genome sequences of strains TRE 1, TRE 9, TRE H and TRI 7, isolated from tamarins, belonging to four potential novel Bifidobacterium species.</title>
        <authorList>
            <person name="Mattarelli P."/>
            <person name="Modesto M."/>
            <person name="Puglisi E."/>
            <person name="Morelli L."/>
            <person name="Bonetti A."/>
            <person name="Spezio C."/>
            <person name="Sandri C."/>
        </authorList>
    </citation>
    <scope>NUCLEOTIDE SEQUENCE [LARGE SCALE GENOMIC DNA]</scope>
    <source>
        <strain evidence="4">TREH</strain>
    </source>
</reference>
<dbReference type="InterPro" id="IPR002347">
    <property type="entry name" value="SDR_fam"/>
</dbReference>
<dbReference type="InterPro" id="IPR036291">
    <property type="entry name" value="NAD(P)-bd_dom_sf"/>
</dbReference>
<gene>
    <name evidence="3" type="ORF">CSQ86_00600</name>
</gene>
<dbReference type="PANTHER" id="PTHR43477">
    <property type="entry name" value="DIHYDROANTICAPSIN 7-DEHYDROGENASE"/>
    <property type="match status" value="1"/>
</dbReference>
<evidence type="ECO:0000256" key="1">
    <source>
        <dbReference type="ARBA" id="ARBA00006484"/>
    </source>
</evidence>
<dbReference type="GO" id="GO:0016491">
    <property type="term" value="F:oxidoreductase activity"/>
    <property type="evidence" value="ECO:0007669"/>
    <property type="project" value="UniProtKB-KW"/>
</dbReference>
<dbReference type="EMBL" id="PEBJ01000001">
    <property type="protein sequence ID" value="PJM77623.1"/>
    <property type="molecule type" value="Genomic_DNA"/>
</dbReference>
<organism evidence="3 4">
    <name type="scientific">Bifidobacterium felsineum</name>
    <dbReference type="NCBI Taxonomy" id="2045440"/>
    <lineage>
        <taxon>Bacteria</taxon>
        <taxon>Bacillati</taxon>
        <taxon>Actinomycetota</taxon>
        <taxon>Actinomycetes</taxon>
        <taxon>Bifidobacteriales</taxon>
        <taxon>Bifidobacteriaceae</taxon>
        <taxon>Bifidobacterium</taxon>
    </lineage>
</organism>